<evidence type="ECO:0000256" key="4">
    <source>
        <dbReference type="ARBA" id="ARBA00022679"/>
    </source>
</evidence>
<dbReference type="GO" id="GO:0032259">
    <property type="term" value="P:methylation"/>
    <property type="evidence" value="ECO:0007669"/>
    <property type="project" value="UniProtKB-KW"/>
</dbReference>
<dbReference type="InterPro" id="IPR041370">
    <property type="entry name" value="Mlase_EEF1AKMT1/ZCCHC4"/>
</dbReference>
<dbReference type="PANTHER" id="PTHR13200">
    <property type="entry name" value="EEF1A LYSINE METHYLTRANSFERASE 1"/>
    <property type="match status" value="1"/>
</dbReference>
<dbReference type="Pfam" id="PF10237">
    <property type="entry name" value="N6-adenineMlase"/>
    <property type="match status" value="1"/>
</dbReference>
<keyword evidence="3 5" id="KW-0489">Methyltransferase</keyword>
<name>A0A9P8PKQ2_9ASCO</name>
<evidence type="ECO:0000256" key="5">
    <source>
        <dbReference type="HAMAP-Rule" id="MF_03187"/>
    </source>
</evidence>
<accession>A0A9P8PKQ2</accession>
<organism evidence="6 7">
    <name type="scientific">Wickerhamomyces mucosus</name>
    <dbReference type="NCBI Taxonomy" id="1378264"/>
    <lineage>
        <taxon>Eukaryota</taxon>
        <taxon>Fungi</taxon>
        <taxon>Dikarya</taxon>
        <taxon>Ascomycota</taxon>
        <taxon>Saccharomycotina</taxon>
        <taxon>Saccharomycetes</taxon>
        <taxon>Phaffomycetales</taxon>
        <taxon>Wickerhamomycetaceae</taxon>
        <taxon>Wickerhamomyces</taxon>
    </lineage>
</organism>
<keyword evidence="2 5" id="KW-0963">Cytoplasm</keyword>
<dbReference type="Proteomes" id="UP000769528">
    <property type="component" value="Unassembled WGS sequence"/>
</dbReference>
<evidence type="ECO:0000313" key="7">
    <source>
        <dbReference type="Proteomes" id="UP000769528"/>
    </source>
</evidence>
<reference evidence="6" key="2">
    <citation type="submission" date="2021-01" db="EMBL/GenBank/DDBJ databases">
        <authorList>
            <person name="Schikora-Tamarit M.A."/>
        </authorList>
    </citation>
    <scope>NUCLEOTIDE SEQUENCE</scope>
    <source>
        <strain evidence="6">CBS6341</strain>
    </source>
</reference>
<sequence length="250" mass="28922">MSIEDEEPFTLAALMEFKKEETERQEQFDRLQKEAEERFDGINEDEDDDSNKLIAEKGMSLFQEDWQLSQFWYSDQTADILADELLEGADEETVICIASAPSVYAAIKKRDQSKLPTKQIYLLEFDKRFAVLAKDKFGFYDYNNPLEVLPGLKGKVNRLLIDPPFLQDDCQIKSSQTAHALLSDDKTSKTKNGVLKYRLISCTGERMKDIIKEVYTDTKPTDFYPEHANGLSNEFFCYASYEGKNWKHQN</sequence>
<dbReference type="GO" id="GO:0016279">
    <property type="term" value="F:protein-lysine N-methyltransferase activity"/>
    <property type="evidence" value="ECO:0007669"/>
    <property type="project" value="UniProtKB-UniRule"/>
</dbReference>
<dbReference type="AlphaFoldDB" id="A0A9P8PKQ2"/>
<comment type="caution">
    <text evidence="6">The sequence shown here is derived from an EMBL/GenBank/DDBJ whole genome shotgun (WGS) entry which is preliminary data.</text>
</comment>
<dbReference type="GO" id="GO:0005737">
    <property type="term" value="C:cytoplasm"/>
    <property type="evidence" value="ECO:0007669"/>
    <property type="project" value="UniProtKB-SubCell"/>
</dbReference>
<reference evidence="6" key="1">
    <citation type="journal article" date="2021" name="Open Biol.">
        <title>Shared evolutionary footprints suggest mitochondrial oxidative damage underlies multiple complex I losses in fungi.</title>
        <authorList>
            <person name="Schikora-Tamarit M.A."/>
            <person name="Marcet-Houben M."/>
            <person name="Nosek J."/>
            <person name="Gabaldon T."/>
        </authorList>
    </citation>
    <scope>NUCLEOTIDE SEQUENCE</scope>
    <source>
        <strain evidence="6">CBS6341</strain>
    </source>
</reference>
<dbReference type="EC" id="2.1.1.-" evidence="5"/>
<proteinExistence type="inferred from homology"/>
<evidence type="ECO:0000256" key="3">
    <source>
        <dbReference type="ARBA" id="ARBA00022603"/>
    </source>
</evidence>
<comment type="subcellular location">
    <subcellularLocation>
        <location evidence="1 5">Cytoplasm</location>
    </subcellularLocation>
</comment>
<comment type="similarity">
    <text evidence="5">Belongs to the class I-like SAM-binding methyltransferase superfamily. EFM5 family.</text>
</comment>
<dbReference type="OrthoDB" id="206354at2759"/>
<comment type="function">
    <text evidence="5">S-adenosyl-L-methionine-dependent protein-lysine N-methyltransferase that trimethylates elongation factor 1-alpha at 'Lys-79'.</text>
</comment>
<evidence type="ECO:0000256" key="2">
    <source>
        <dbReference type="ARBA" id="ARBA00022490"/>
    </source>
</evidence>
<evidence type="ECO:0000256" key="1">
    <source>
        <dbReference type="ARBA" id="ARBA00004496"/>
    </source>
</evidence>
<dbReference type="EMBL" id="JAEUBF010001028">
    <property type="protein sequence ID" value="KAH3673315.1"/>
    <property type="molecule type" value="Genomic_DNA"/>
</dbReference>
<keyword evidence="4 5" id="KW-0808">Transferase</keyword>
<keyword evidence="7" id="KW-1185">Reference proteome</keyword>
<protein>
    <recommendedName>
        <fullName evidence="5">Protein-lysine N-methyltransferase EFM5</fullName>
        <ecNumber evidence="5">2.1.1.-</ecNumber>
    </recommendedName>
    <alternativeName>
        <fullName evidence="5">Elongation factor methyltransferase 5</fullName>
    </alternativeName>
</protein>
<dbReference type="InterPro" id="IPR019369">
    <property type="entry name" value="Efm5/EEF1AKMT1"/>
</dbReference>
<dbReference type="HAMAP" id="MF_03187">
    <property type="entry name" value="Methyltr_EFM5"/>
    <property type="match status" value="1"/>
</dbReference>
<dbReference type="PANTHER" id="PTHR13200:SF0">
    <property type="entry name" value="EEF1A LYSINE METHYLTRANSFERASE 1"/>
    <property type="match status" value="1"/>
</dbReference>
<evidence type="ECO:0000313" key="6">
    <source>
        <dbReference type="EMBL" id="KAH3673315.1"/>
    </source>
</evidence>
<gene>
    <name evidence="5" type="primary">EFM5</name>
    <name evidence="6" type="ORF">WICMUC_003775</name>
</gene>